<feature type="compositionally biased region" description="Basic residues" evidence="1">
    <location>
        <begin position="68"/>
        <end position="85"/>
    </location>
</feature>
<sequence length="210" mass="22150">MIRPHGARLVLFHASNRVGAMKTPTSTLPCMLAAAAATAPWPPQSPPTPQRSCPSSSRRSTSAGPCRHGLHGPHRGRHAPLRHPGAHHAGYHLGVAFTVRYTIGLGAPLRIEPRPGTTIAVYRGALLYALALPSNATAAAPADYSNKAQTAGFAPPQARDWTLQTQAAWNYAPIWAEGARACLGAAEVVVLRPYGSAKLQHGGPVDCEDE</sequence>
<keyword evidence="3" id="KW-1185">Reference proteome</keyword>
<reference evidence="2" key="1">
    <citation type="journal article" date="2023" name="Mol. Plant Microbe Interact.">
        <title>Elucidating the Obligate Nature and Biological Capacity of an Invasive Fungal Corn Pathogen.</title>
        <authorList>
            <person name="MacCready J.S."/>
            <person name="Roggenkamp E.M."/>
            <person name="Gdanetz K."/>
            <person name="Chilvers M.I."/>
        </authorList>
    </citation>
    <scope>NUCLEOTIDE SEQUENCE</scope>
    <source>
        <strain evidence="2">PM02</strain>
    </source>
</reference>
<accession>A0AAD9MEG8</accession>
<feature type="compositionally biased region" description="Pro residues" evidence="1">
    <location>
        <begin position="40"/>
        <end position="49"/>
    </location>
</feature>
<protein>
    <submittedName>
        <fullName evidence="2">Uncharacterized protein</fullName>
    </submittedName>
</protein>
<evidence type="ECO:0000256" key="1">
    <source>
        <dbReference type="SAM" id="MobiDB-lite"/>
    </source>
</evidence>
<gene>
    <name evidence="2" type="ORF">P8C59_008330</name>
</gene>
<proteinExistence type="predicted"/>
<feature type="region of interest" description="Disordered" evidence="1">
    <location>
        <begin position="39"/>
        <end position="85"/>
    </location>
</feature>
<feature type="compositionally biased region" description="Low complexity" evidence="1">
    <location>
        <begin position="50"/>
        <end position="67"/>
    </location>
</feature>
<organism evidence="2 3">
    <name type="scientific">Phyllachora maydis</name>
    <dbReference type="NCBI Taxonomy" id="1825666"/>
    <lineage>
        <taxon>Eukaryota</taxon>
        <taxon>Fungi</taxon>
        <taxon>Dikarya</taxon>
        <taxon>Ascomycota</taxon>
        <taxon>Pezizomycotina</taxon>
        <taxon>Sordariomycetes</taxon>
        <taxon>Sordariomycetidae</taxon>
        <taxon>Phyllachorales</taxon>
        <taxon>Phyllachoraceae</taxon>
        <taxon>Phyllachora</taxon>
    </lineage>
</organism>
<name>A0AAD9MEG8_9PEZI</name>
<comment type="caution">
    <text evidence="2">The sequence shown here is derived from an EMBL/GenBank/DDBJ whole genome shotgun (WGS) entry which is preliminary data.</text>
</comment>
<evidence type="ECO:0000313" key="3">
    <source>
        <dbReference type="Proteomes" id="UP001217918"/>
    </source>
</evidence>
<evidence type="ECO:0000313" key="2">
    <source>
        <dbReference type="EMBL" id="KAK2074099.1"/>
    </source>
</evidence>
<dbReference type="EMBL" id="JAQQPM010000007">
    <property type="protein sequence ID" value="KAK2074099.1"/>
    <property type="molecule type" value="Genomic_DNA"/>
</dbReference>
<dbReference type="Proteomes" id="UP001217918">
    <property type="component" value="Unassembled WGS sequence"/>
</dbReference>
<dbReference type="AlphaFoldDB" id="A0AAD9MEG8"/>